<protein>
    <submittedName>
        <fullName evidence="1">Uncharacterized protein</fullName>
    </submittedName>
</protein>
<dbReference type="InterPro" id="IPR004158">
    <property type="entry name" value="DUF247_pln"/>
</dbReference>
<dbReference type="PANTHER" id="PTHR31170">
    <property type="entry name" value="BNAC04G53230D PROTEIN"/>
    <property type="match status" value="1"/>
</dbReference>
<comment type="caution">
    <text evidence="1">The sequence shown here is derived from an EMBL/GenBank/DDBJ whole genome shotgun (WGS) entry which is preliminary data.</text>
</comment>
<dbReference type="Pfam" id="PF03140">
    <property type="entry name" value="DUF247"/>
    <property type="match status" value="1"/>
</dbReference>
<sequence>MDTLIDSEEDVNLLADAGVIENNLGASEDASKLFNNLCKEVVLGKFFFFNQWKHVDDYYNHPWRRSLALLRPSVLPRSHRSSAMLCLVQAYDVMWTMTVAFVSFVILASVMNPVITQKELGEDDPKEDHQIMRQPMRNQLSSSQLVNQFELHSESRLRRRVSRHSQTTELNHLKKEKVKEGEQWKVNNAKVISWILGSVVTSIGILMRGLHSVEDMWEYLEKVYQQSNFALKFQVEHDIFIYGQGEKSIQYYYAGFMNLWIEYEFVTMRKITSACCLRALKDINDERKVMQFLMKLRPNYEIVWANIVNHGTLPSMYVVLGKLLREETRIPT</sequence>
<dbReference type="Proteomes" id="UP001188597">
    <property type="component" value="Unassembled WGS sequence"/>
</dbReference>
<dbReference type="EMBL" id="JAVXUP010002136">
    <property type="protein sequence ID" value="KAK3005401.1"/>
    <property type="molecule type" value="Genomic_DNA"/>
</dbReference>
<gene>
    <name evidence="1" type="ORF">RJ639_016934</name>
</gene>
<reference evidence="1" key="1">
    <citation type="submission" date="2022-12" db="EMBL/GenBank/DDBJ databases">
        <title>Draft genome assemblies for two species of Escallonia (Escalloniales).</title>
        <authorList>
            <person name="Chanderbali A."/>
            <person name="Dervinis C."/>
            <person name="Anghel I."/>
            <person name="Soltis D."/>
            <person name="Soltis P."/>
            <person name="Zapata F."/>
        </authorList>
    </citation>
    <scope>NUCLEOTIDE SEQUENCE</scope>
    <source>
        <strain evidence="1">UCBG64.0493</strain>
        <tissue evidence="1">Leaf</tissue>
    </source>
</reference>
<keyword evidence="2" id="KW-1185">Reference proteome</keyword>
<dbReference type="AlphaFoldDB" id="A0AA89ALK3"/>
<proteinExistence type="predicted"/>
<name>A0AA89ALK3_9ASTE</name>
<accession>A0AA89ALK3</accession>
<dbReference type="PANTHER" id="PTHR31170:SF25">
    <property type="entry name" value="BNAA09G04570D PROTEIN"/>
    <property type="match status" value="1"/>
</dbReference>
<evidence type="ECO:0000313" key="2">
    <source>
        <dbReference type="Proteomes" id="UP001188597"/>
    </source>
</evidence>
<organism evidence="1 2">
    <name type="scientific">Escallonia herrerae</name>
    <dbReference type="NCBI Taxonomy" id="1293975"/>
    <lineage>
        <taxon>Eukaryota</taxon>
        <taxon>Viridiplantae</taxon>
        <taxon>Streptophyta</taxon>
        <taxon>Embryophyta</taxon>
        <taxon>Tracheophyta</taxon>
        <taxon>Spermatophyta</taxon>
        <taxon>Magnoliopsida</taxon>
        <taxon>eudicotyledons</taxon>
        <taxon>Gunneridae</taxon>
        <taxon>Pentapetalae</taxon>
        <taxon>asterids</taxon>
        <taxon>campanulids</taxon>
        <taxon>Escalloniales</taxon>
        <taxon>Escalloniaceae</taxon>
        <taxon>Escallonia</taxon>
    </lineage>
</organism>
<evidence type="ECO:0000313" key="1">
    <source>
        <dbReference type="EMBL" id="KAK3005401.1"/>
    </source>
</evidence>